<dbReference type="OrthoDB" id="3538998at2759"/>
<evidence type="ECO:0000313" key="4">
    <source>
        <dbReference type="Proteomes" id="UP000509510"/>
    </source>
</evidence>
<reference evidence="4" key="1">
    <citation type="submission" date="2020-06" db="EMBL/GenBank/DDBJ databases">
        <title>A chromosome-scale genome assembly of Talaromyces rugulosus W13939.</title>
        <authorList>
            <person name="Wang B."/>
            <person name="Guo L."/>
            <person name="Ye K."/>
            <person name="Wang L."/>
        </authorList>
    </citation>
    <scope>NUCLEOTIDE SEQUENCE [LARGE SCALE GENOMIC DNA]</scope>
    <source>
        <strain evidence="4">W13939</strain>
    </source>
</reference>
<feature type="region of interest" description="Disordered" evidence="1">
    <location>
        <begin position="237"/>
        <end position="259"/>
    </location>
</feature>
<protein>
    <recommendedName>
        <fullName evidence="5">LysM domain-containing protein</fullName>
    </recommendedName>
</protein>
<keyword evidence="4" id="KW-1185">Reference proteome</keyword>
<dbReference type="RefSeq" id="XP_035347555.1">
    <property type="nucleotide sequence ID" value="XM_035491662.1"/>
</dbReference>
<organism evidence="3 4">
    <name type="scientific">Talaromyces rugulosus</name>
    <name type="common">Penicillium rugulosum</name>
    <dbReference type="NCBI Taxonomy" id="121627"/>
    <lineage>
        <taxon>Eukaryota</taxon>
        <taxon>Fungi</taxon>
        <taxon>Dikarya</taxon>
        <taxon>Ascomycota</taxon>
        <taxon>Pezizomycotina</taxon>
        <taxon>Eurotiomycetes</taxon>
        <taxon>Eurotiomycetidae</taxon>
        <taxon>Eurotiales</taxon>
        <taxon>Trichocomaceae</taxon>
        <taxon>Talaromyces</taxon>
        <taxon>Talaromyces sect. Islandici</taxon>
    </lineage>
</organism>
<accession>A0A7H8R4V2</accession>
<name>A0A7H8R4V2_TALRU</name>
<feature type="chain" id="PRO_5028857595" description="LysM domain-containing protein" evidence="2">
    <location>
        <begin position="21"/>
        <end position="289"/>
    </location>
</feature>
<feature type="signal peptide" evidence="2">
    <location>
        <begin position="1"/>
        <end position="20"/>
    </location>
</feature>
<dbReference type="GeneID" id="55996017"/>
<proteinExistence type="predicted"/>
<dbReference type="Proteomes" id="UP000509510">
    <property type="component" value="Chromosome IV"/>
</dbReference>
<evidence type="ECO:0000256" key="1">
    <source>
        <dbReference type="SAM" id="MobiDB-lite"/>
    </source>
</evidence>
<evidence type="ECO:0000313" key="3">
    <source>
        <dbReference type="EMBL" id="QKX61380.1"/>
    </source>
</evidence>
<dbReference type="AlphaFoldDB" id="A0A7H8R4V2"/>
<evidence type="ECO:0000256" key="2">
    <source>
        <dbReference type="SAM" id="SignalP"/>
    </source>
</evidence>
<sequence length="289" mass="29586">MGFTETLALAQCLLSSLTYASVSNLNPHETALQYLTGAGLEQGPTPIPYYPAPDNAPGGCVCNLGYIWGNYTVTYAQSNPCSAYDIVSAGVETEASCQCCWDSSILSGIVELCPNNDLSALAIDIMLDSFEAGYNNSASDQCSILTDGAQCAASFSLDTVASTWYNPGQLPSGYPGTASLSDTNAGGSITSAPDPYTYSIFPSYISVITPAPYNSKKAAATNTVTAIETGTVTSATGVSPTVTGATGGPTSSPASKQGSASNIISPFDAWRLAIYIVTCAVVSGIALTA</sequence>
<keyword evidence="2" id="KW-0732">Signal</keyword>
<dbReference type="KEGG" id="trg:TRUGW13939_08528"/>
<gene>
    <name evidence="3" type="ORF">TRUGW13939_08528</name>
</gene>
<evidence type="ECO:0008006" key="5">
    <source>
        <dbReference type="Google" id="ProtNLM"/>
    </source>
</evidence>
<dbReference type="EMBL" id="CP055901">
    <property type="protein sequence ID" value="QKX61380.1"/>
    <property type="molecule type" value="Genomic_DNA"/>
</dbReference>